<reference evidence="1 2" key="1">
    <citation type="journal article" date="2016" name="Nat. Commun.">
        <title>Thousands of microbial genomes shed light on interconnected biogeochemical processes in an aquifer system.</title>
        <authorList>
            <person name="Anantharaman K."/>
            <person name="Brown C.T."/>
            <person name="Hug L.A."/>
            <person name="Sharon I."/>
            <person name="Castelle C.J."/>
            <person name="Probst A.J."/>
            <person name="Thomas B.C."/>
            <person name="Singh A."/>
            <person name="Wilkins M.J."/>
            <person name="Karaoz U."/>
            <person name="Brodie E.L."/>
            <person name="Williams K.H."/>
            <person name="Hubbard S.S."/>
            <person name="Banfield J.F."/>
        </authorList>
    </citation>
    <scope>NUCLEOTIDE SEQUENCE [LARGE SCALE GENOMIC DNA]</scope>
    <source>
        <strain evidence="2">RIFCSPHIGHO2_01_FULL_58_15</strain>
    </source>
</reference>
<gene>
    <name evidence="1" type="ORF">A2682_00885</name>
</gene>
<dbReference type="Pfam" id="PF02643">
    <property type="entry name" value="DUF192"/>
    <property type="match status" value="1"/>
</dbReference>
<dbReference type="Gene3D" id="2.60.120.1140">
    <property type="entry name" value="Protein of unknown function DUF192"/>
    <property type="match status" value="1"/>
</dbReference>
<name>A0A1G2PLL1_TERXR</name>
<evidence type="ECO:0000313" key="2">
    <source>
        <dbReference type="Proteomes" id="UP000178690"/>
    </source>
</evidence>
<protein>
    <recommendedName>
        <fullName evidence="3">DUF192 domain-containing protein</fullName>
    </recommendedName>
</protein>
<organism evidence="1 2">
    <name type="scientific">Terrybacteria sp. (strain RIFCSPHIGHO2_01_FULL_58_15)</name>
    <dbReference type="NCBI Taxonomy" id="1802363"/>
    <lineage>
        <taxon>Bacteria</taxon>
        <taxon>Candidatus Terryibacteriota</taxon>
    </lineage>
</organism>
<dbReference type="EMBL" id="MHST01000012">
    <property type="protein sequence ID" value="OHA49208.1"/>
    <property type="molecule type" value="Genomic_DNA"/>
</dbReference>
<dbReference type="InterPro" id="IPR003795">
    <property type="entry name" value="DUF192"/>
</dbReference>
<comment type="caution">
    <text evidence="1">The sequence shown here is derived from an EMBL/GenBank/DDBJ whole genome shotgun (WGS) entry which is preliminary data.</text>
</comment>
<dbReference type="Proteomes" id="UP000178690">
    <property type="component" value="Unassembled WGS sequence"/>
</dbReference>
<evidence type="ECO:0008006" key="3">
    <source>
        <dbReference type="Google" id="ProtNLM"/>
    </source>
</evidence>
<dbReference type="AlphaFoldDB" id="A0A1G2PLL1"/>
<accession>A0A1G2PLL1</accession>
<evidence type="ECO:0000313" key="1">
    <source>
        <dbReference type="EMBL" id="OHA49208.1"/>
    </source>
</evidence>
<proteinExistence type="predicted"/>
<dbReference type="PANTHER" id="PTHR37953">
    <property type="entry name" value="UPF0127 PROTEIN MJ1496"/>
    <property type="match status" value="1"/>
</dbReference>
<dbReference type="PANTHER" id="PTHR37953:SF1">
    <property type="entry name" value="UPF0127 PROTEIN MJ1496"/>
    <property type="match status" value="1"/>
</dbReference>
<sequence length="98" mass="11299">MFRSSLDWKGGMLFVFRRERSIPIWMFGMRIPLDILWIDAEKRVVHIERNVSPCKDVFCPTLISPKRAQYVLEVNAGVAEEAGISEGAVMVLREGREF</sequence>
<dbReference type="InterPro" id="IPR038695">
    <property type="entry name" value="Saro_0823-like_sf"/>
</dbReference>